<evidence type="ECO:0000259" key="3">
    <source>
        <dbReference type="PROSITE" id="PS50102"/>
    </source>
</evidence>
<feature type="compositionally biased region" description="Low complexity" evidence="2">
    <location>
        <begin position="577"/>
        <end position="601"/>
    </location>
</feature>
<reference evidence="5" key="3">
    <citation type="submission" date="2025-09" db="UniProtKB">
        <authorList>
            <consortium name="Ensembl"/>
        </authorList>
    </citation>
    <scope>IDENTIFICATION</scope>
</reference>
<dbReference type="Pfam" id="PF02037">
    <property type="entry name" value="SAP"/>
    <property type="match status" value="1"/>
</dbReference>
<dbReference type="GeneTree" id="ENSGT00710000106790"/>
<dbReference type="GO" id="GO:0008380">
    <property type="term" value="P:RNA splicing"/>
    <property type="evidence" value="ECO:0007669"/>
    <property type="project" value="TreeGrafter"/>
</dbReference>
<feature type="domain" description="SAP" evidence="4">
    <location>
        <begin position="14"/>
        <end position="48"/>
    </location>
</feature>
<dbReference type="InterPro" id="IPR034257">
    <property type="entry name" value="Acinus_RRM"/>
</dbReference>
<dbReference type="PANTHER" id="PTHR46589:SF1">
    <property type="entry name" value="APOPTOTIC CHROMATIN CONDENSATION INDUCER IN THE NUCLEUS"/>
    <property type="match status" value="1"/>
</dbReference>
<keyword evidence="1" id="KW-0694">RNA-binding</keyword>
<feature type="compositionally biased region" description="Basic and acidic residues" evidence="2">
    <location>
        <begin position="764"/>
        <end position="786"/>
    </location>
</feature>
<dbReference type="InterPro" id="IPR032552">
    <property type="entry name" value="RSB_motif"/>
</dbReference>
<feature type="compositionally biased region" description="Polar residues" evidence="2">
    <location>
        <begin position="806"/>
        <end position="822"/>
    </location>
</feature>
<feature type="compositionally biased region" description="Pro residues" evidence="2">
    <location>
        <begin position="554"/>
        <end position="563"/>
    </location>
</feature>
<dbReference type="InterPro" id="IPR012677">
    <property type="entry name" value="Nucleotide-bd_a/b_plait_sf"/>
</dbReference>
<feature type="compositionally biased region" description="Low complexity" evidence="2">
    <location>
        <begin position="647"/>
        <end position="660"/>
    </location>
</feature>
<feature type="compositionally biased region" description="Basic and acidic residues" evidence="2">
    <location>
        <begin position="1028"/>
        <end position="1049"/>
    </location>
</feature>
<feature type="compositionally biased region" description="Pro residues" evidence="2">
    <location>
        <begin position="943"/>
        <end position="955"/>
    </location>
</feature>
<feature type="compositionally biased region" description="Pro residues" evidence="2">
    <location>
        <begin position="280"/>
        <end position="289"/>
    </location>
</feature>
<proteinExistence type="predicted"/>
<dbReference type="PANTHER" id="PTHR46589">
    <property type="entry name" value="APOPTOTIC CHROMATIN CONDENSATION INDUCER IN THE NUCLEUS"/>
    <property type="match status" value="1"/>
</dbReference>
<dbReference type="Gene3D" id="3.30.70.330">
    <property type="match status" value="1"/>
</dbReference>
<feature type="compositionally biased region" description="Basic residues" evidence="2">
    <location>
        <begin position="602"/>
        <end position="615"/>
    </location>
</feature>
<feature type="compositionally biased region" description="Basic and acidic residues" evidence="2">
    <location>
        <begin position="970"/>
        <end position="1015"/>
    </location>
</feature>
<feature type="domain" description="RRM" evidence="3">
    <location>
        <begin position="845"/>
        <end position="922"/>
    </location>
</feature>
<dbReference type="InterPro" id="IPR052793">
    <property type="entry name" value="EJC-associated_protein"/>
</dbReference>
<accession>A0AAY4A601</accession>
<reference evidence="5" key="2">
    <citation type="submission" date="2025-08" db="UniProtKB">
        <authorList>
            <consortium name="Ensembl"/>
        </authorList>
    </citation>
    <scope>IDENTIFICATION</scope>
</reference>
<dbReference type="PROSITE" id="PS50102">
    <property type="entry name" value="RRM"/>
    <property type="match status" value="1"/>
</dbReference>
<dbReference type="InterPro" id="IPR035979">
    <property type="entry name" value="RBD_domain_sf"/>
</dbReference>
<dbReference type="GO" id="GO:0071011">
    <property type="term" value="C:precatalytic spliceosome"/>
    <property type="evidence" value="ECO:0007669"/>
    <property type="project" value="TreeGrafter"/>
</dbReference>
<dbReference type="GO" id="GO:0003723">
    <property type="term" value="F:RNA binding"/>
    <property type="evidence" value="ECO:0007669"/>
    <property type="project" value="UniProtKB-UniRule"/>
</dbReference>
<dbReference type="SUPFAM" id="SSF68906">
    <property type="entry name" value="SAP domain"/>
    <property type="match status" value="1"/>
</dbReference>
<dbReference type="AlphaFoldDB" id="A0AAY4A601"/>
<feature type="compositionally biased region" description="Polar residues" evidence="2">
    <location>
        <begin position="261"/>
        <end position="270"/>
    </location>
</feature>
<evidence type="ECO:0000256" key="2">
    <source>
        <dbReference type="SAM" id="MobiDB-lite"/>
    </source>
</evidence>
<dbReference type="SMART" id="SM00513">
    <property type="entry name" value="SAP"/>
    <property type="match status" value="1"/>
</dbReference>
<dbReference type="Proteomes" id="UP000694580">
    <property type="component" value="Chromosome 1"/>
</dbReference>
<evidence type="ECO:0000313" key="5">
    <source>
        <dbReference type="Ensembl" id="ENSDCDP00010002611.1"/>
    </source>
</evidence>
<feature type="region of interest" description="Disordered" evidence="2">
    <location>
        <begin position="934"/>
        <end position="1049"/>
    </location>
</feature>
<keyword evidence="6" id="KW-1185">Reference proteome</keyword>
<evidence type="ECO:0000259" key="4">
    <source>
        <dbReference type="PROSITE" id="PS50800"/>
    </source>
</evidence>
<protein>
    <submittedName>
        <fullName evidence="5">Apoptotic chromatin condensation inducer 1b</fullName>
    </submittedName>
</protein>
<dbReference type="GO" id="GO:0061574">
    <property type="term" value="C:ASAP complex"/>
    <property type="evidence" value="ECO:0007669"/>
    <property type="project" value="TreeGrafter"/>
</dbReference>
<sequence length="1178" mass="129107">MAELEDVTLDGKPLHSLRVADLKCALEKRGLPKSGQKSQLIKRLKGALMLENLQRTSTPHAGLQPNSQIGEEMTQNSFIQQYLAKQQEILQQRLEREAAEANETDSPAGAKEEDHAVANDGTSHRQEVSPLPCAQYVTKCDVNVVFRLSDDCSGRIWRPSFLKDDPATPSPPRAVASLSVRVVGEPERQGLPLHLPRPPESYGTAPAEPGSAHSIPQHSRSARAASRSQDESDDDDDDDDDESEEDEDWGPAKGKRGSRGAPQNLQPTPQRSRRKLQPPQHIPPQPVLQPPMQHRQPTPPPSPPPEPSFPLPDTPKQSPPDLHDGAGPADAVVGAPSPPAFQRQDSSSSSRSSSPEPRAKRRPGPLSLLVRKMESEGEFDGGAKTADIDTPLEGPGASGGVQVSARPQYHGEPPGPAGTIKTCPKSQGPEAMEESNAETGGDSAALQQAEPPTKPSALPPKPLLASPSSSVPTPPPLGPKRRTFTDFPLPESLSSPTKGDPEKLAVPPASVGGAVVVSGPRSADASDARGTGAAVVAEEDENQSVKGAAAGPPSQLPPSPPPEAAGARRKRKPEQTSPSSDSSSSDSDSGSSSSPSSASSPSRHRPRPPSQKKVRGRSEFPPLRSGDEPAMLIPMHQADAGLSGCTSPISAEPAPADSDAGGAGKKRRWGSSASVTAKKASISISTDSLKSLIPDVKLPLGNQEAVVDLYPEEGRLSGDEAASEVEEPNQDKDLKIRRTVTQVVPPDAQENGQNEQGEEDEEKEKEPEKHEVERKKARKEERKDSASEFMEAQSSLQHTESKKVTPSDTMIRRSVSQQKSGVSITIDDPVRAERQPSPPRGKISKIIHVSNLVRPFTLGQLKELLNRTGTMVEEGFWIDKIKSHCYVTYSSTDEAMATRDSLHGVKWPLSNPKVLSVDFCEQDELDFHRGLLTTNRSADDRAPPAPARAAPPPPLMTERERGPAAGVRDQWAEREREMERRERTRSEREWDRDKVREFRKPGEERDGRRSQSRERERRHRERGKSREKKSEKKVAEKAPDEPPAKLLDDLFRKTKTAPCIYWLPLTEEQVVQRVLERAERMKEREKKRKELQEEEDKKREEERKERSKGREKEGGGGAAPERDHERAREKERERGRDRESDRRRDDYRQRGAESKASGGAGPARRSRSRSNPSRDRRH</sequence>
<feature type="region of interest" description="Disordered" evidence="2">
    <location>
        <begin position="709"/>
        <end position="822"/>
    </location>
</feature>
<dbReference type="Gene3D" id="1.10.720.30">
    <property type="entry name" value="SAP domain"/>
    <property type="match status" value="1"/>
</dbReference>
<evidence type="ECO:0000313" key="6">
    <source>
        <dbReference type="Proteomes" id="UP000694580"/>
    </source>
</evidence>
<feature type="compositionally biased region" description="Low complexity" evidence="2">
    <location>
        <begin position="325"/>
        <end position="335"/>
    </location>
</feature>
<evidence type="ECO:0000256" key="1">
    <source>
        <dbReference type="PROSITE-ProRule" id="PRU00176"/>
    </source>
</evidence>
<feature type="compositionally biased region" description="Basic and acidic residues" evidence="2">
    <location>
        <begin position="1080"/>
        <end position="1153"/>
    </location>
</feature>
<feature type="region of interest" description="Disordered" evidence="2">
    <location>
        <begin position="187"/>
        <end position="682"/>
    </location>
</feature>
<feature type="compositionally biased region" description="Acidic residues" evidence="2">
    <location>
        <begin position="231"/>
        <end position="249"/>
    </location>
</feature>
<feature type="compositionally biased region" description="Basic residues" evidence="2">
    <location>
        <begin position="1016"/>
        <end position="1027"/>
    </location>
</feature>
<dbReference type="PROSITE" id="PS50800">
    <property type="entry name" value="SAP"/>
    <property type="match status" value="1"/>
</dbReference>
<feature type="compositionally biased region" description="Pro residues" evidence="2">
    <location>
        <begin position="297"/>
        <end position="313"/>
    </location>
</feature>
<organism evidence="5 6">
    <name type="scientific">Denticeps clupeoides</name>
    <name type="common">denticle herring</name>
    <dbReference type="NCBI Taxonomy" id="299321"/>
    <lineage>
        <taxon>Eukaryota</taxon>
        <taxon>Metazoa</taxon>
        <taxon>Chordata</taxon>
        <taxon>Craniata</taxon>
        <taxon>Vertebrata</taxon>
        <taxon>Euteleostomi</taxon>
        <taxon>Actinopterygii</taxon>
        <taxon>Neopterygii</taxon>
        <taxon>Teleostei</taxon>
        <taxon>Clupei</taxon>
        <taxon>Clupeiformes</taxon>
        <taxon>Denticipitoidei</taxon>
        <taxon>Denticipitidae</taxon>
        <taxon>Denticeps</taxon>
    </lineage>
</organism>
<dbReference type="InterPro" id="IPR000504">
    <property type="entry name" value="RRM_dom"/>
</dbReference>
<dbReference type="Pfam" id="PF16294">
    <property type="entry name" value="RSB_motif"/>
    <property type="match status" value="1"/>
</dbReference>
<feature type="compositionally biased region" description="Basic and acidic residues" evidence="2">
    <location>
        <begin position="110"/>
        <end position="127"/>
    </location>
</feature>
<dbReference type="InterPro" id="IPR036361">
    <property type="entry name" value="SAP_dom_sf"/>
</dbReference>
<feature type="region of interest" description="Disordered" evidence="2">
    <location>
        <begin position="1080"/>
        <end position="1178"/>
    </location>
</feature>
<gene>
    <name evidence="5" type="primary">acin1b</name>
</gene>
<name>A0AAY4A601_9TELE</name>
<dbReference type="InterPro" id="IPR003034">
    <property type="entry name" value="SAP_dom"/>
</dbReference>
<dbReference type="SUPFAM" id="SSF54928">
    <property type="entry name" value="RNA-binding domain, RBD"/>
    <property type="match status" value="1"/>
</dbReference>
<reference evidence="5 6" key="1">
    <citation type="submission" date="2020-06" db="EMBL/GenBank/DDBJ databases">
        <authorList>
            <consortium name="Wellcome Sanger Institute Data Sharing"/>
        </authorList>
    </citation>
    <scope>NUCLEOTIDE SEQUENCE [LARGE SCALE GENOMIC DNA]</scope>
</reference>
<feature type="compositionally biased region" description="Low complexity" evidence="2">
    <location>
        <begin position="505"/>
        <end position="523"/>
    </location>
</feature>
<feature type="region of interest" description="Disordered" evidence="2">
    <location>
        <begin position="96"/>
        <end position="128"/>
    </location>
</feature>
<dbReference type="Ensembl" id="ENSDCDT00010002712.1">
    <property type="protein sequence ID" value="ENSDCDP00010002611.1"/>
    <property type="gene ID" value="ENSDCDG00010001252.1"/>
</dbReference>
<feature type="compositionally biased region" description="Pro residues" evidence="2">
    <location>
        <begin position="452"/>
        <end position="462"/>
    </location>
</feature>
<dbReference type="CDD" id="cd12432">
    <property type="entry name" value="RRM_ACINU"/>
    <property type="match status" value="1"/>
</dbReference>